<dbReference type="RefSeq" id="WP_092335853.1">
    <property type="nucleotide sequence ID" value="NZ_FNCP01000054.1"/>
</dbReference>
<protein>
    <recommendedName>
        <fullName evidence="1">CoA-binding domain-containing protein</fullName>
    </recommendedName>
</protein>
<evidence type="ECO:0000259" key="1">
    <source>
        <dbReference type="SMART" id="SM00881"/>
    </source>
</evidence>
<dbReference type="InterPro" id="IPR003781">
    <property type="entry name" value="CoA-bd"/>
</dbReference>
<sequence>MPSDIDQVLSQKTWAVVGVSNNTTKYGYKVFNQLKKAGYSVFAINPGLESIDGDSCYPSLAALPKKPDAVSIVVPPKITEQIISECASLGILNVWMQPGSESKTAIQAGEKQGITVIHNHCVLIHTRK</sequence>
<dbReference type="Pfam" id="PF13380">
    <property type="entry name" value="CoA_binding_2"/>
    <property type="match status" value="1"/>
</dbReference>
<organism evidence="2 3">
    <name type="scientific">Desulfosporosinus hippei DSM 8344</name>
    <dbReference type="NCBI Taxonomy" id="1121419"/>
    <lineage>
        <taxon>Bacteria</taxon>
        <taxon>Bacillati</taxon>
        <taxon>Bacillota</taxon>
        <taxon>Clostridia</taxon>
        <taxon>Eubacteriales</taxon>
        <taxon>Desulfitobacteriaceae</taxon>
        <taxon>Desulfosporosinus</taxon>
    </lineage>
</organism>
<evidence type="ECO:0000313" key="3">
    <source>
        <dbReference type="Proteomes" id="UP000198656"/>
    </source>
</evidence>
<dbReference type="OrthoDB" id="9804695at2"/>
<keyword evidence="3" id="KW-1185">Reference proteome</keyword>
<proteinExistence type="predicted"/>
<dbReference type="SMART" id="SM00881">
    <property type="entry name" value="CoA_binding"/>
    <property type="match status" value="1"/>
</dbReference>
<dbReference type="STRING" id="1121419.SAMN05443529_1541"/>
<dbReference type="Proteomes" id="UP000198656">
    <property type="component" value="Unassembled WGS sequence"/>
</dbReference>
<dbReference type="InterPro" id="IPR036291">
    <property type="entry name" value="NAD(P)-bd_dom_sf"/>
</dbReference>
<dbReference type="SUPFAM" id="SSF51735">
    <property type="entry name" value="NAD(P)-binding Rossmann-fold domains"/>
    <property type="match status" value="1"/>
</dbReference>
<feature type="domain" description="CoA-binding" evidence="1">
    <location>
        <begin position="8"/>
        <end position="100"/>
    </location>
</feature>
<dbReference type="Gene3D" id="3.40.50.720">
    <property type="entry name" value="NAD(P)-binding Rossmann-like Domain"/>
    <property type="match status" value="1"/>
</dbReference>
<dbReference type="PANTHER" id="PTHR33303:SF2">
    <property type="entry name" value="COA-BINDING DOMAIN-CONTAINING PROTEIN"/>
    <property type="match status" value="1"/>
</dbReference>
<dbReference type="AlphaFoldDB" id="A0A1G8LT96"/>
<name>A0A1G8LT96_9FIRM</name>
<dbReference type="PANTHER" id="PTHR33303">
    <property type="entry name" value="CYTOPLASMIC PROTEIN-RELATED"/>
    <property type="match status" value="1"/>
</dbReference>
<dbReference type="EMBL" id="FNCP01000054">
    <property type="protein sequence ID" value="SDI58707.1"/>
    <property type="molecule type" value="Genomic_DNA"/>
</dbReference>
<accession>A0A1G8LT96</accession>
<gene>
    <name evidence="2" type="ORF">SAMN05443529_1541</name>
</gene>
<reference evidence="3" key="1">
    <citation type="submission" date="2016-10" db="EMBL/GenBank/DDBJ databases">
        <authorList>
            <person name="Varghese N."/>
            <person name="Submissions S."/>
        </authorList>
    </citation>
    <scope>NUCLEOTIDE SEQUENCE [LARGE SCALE GENOMIC DNA]</scope>
    <source>
        <strain evidence="3">DSM 8344</strain>
    </source>
</reference>
<evidence type="ECO:0000313" key="2">
    <source>
        <dbReference type="EMBL" id="SDI58707.1"/>
    </source>
</evidence>